<dbReference type="EMBL" id="CM044707">
    <property type="protein sequence ID" value="KAI5652443.1"/>
    <property type="molecule type" value="Genomic_DNA"/>
</dbReference>
<evidence type="ECO:0000313" key="1">
    <source>
        <dbReference type="EMBL" id="KAI5652443.1"/>
    </source>
</evidence>
<protein>
    <submittedName>
        <fullName evidence="1">Uncharacterized protein</fullName>
    </submittedName>
</protein>
<sequence length="138" mass="16306">MENVQYMLIENFIFKVWGQQESLEIWRTLVQLWELVVPCGVVICGHMASKNHVLTCFAAQSEFTNFLFYKKFKYFLESIFLYFWILTKFTKYLPVGSIGRPGRYLRALVYEIERLSSVFWVFASIDYGISKLVSDEPV</sequence>
<proteinExistence type="predicted"/>
<reference evidence="2" key="1">
    <citation type="journal article" date="2023" name="Nat. Plants">
        <title>Single-cell RNA sequencing provides a high-resolution roadmap for understanding the multicellular compartmentation of specialized metabolism.</title>
        <authorList>
            <person name="Sun S."/>
            <person name="Shen X."/>
            <person name="Li Y."/>
            <person name="Li Y."/>
            <person name="Wang S."/>
            <person name="Li R."/>
            <person name="Zhang H."/>
            <person name="Shen G."/>
            <person name="Guo B."/>
            <person name="Wei J."/>
            <person name="Xu J."/>
            <person name="St-Pierre B."/>
            <person name="Chen S."/>
            <person name="Sun C."/>
        </authorList>
    </citation>
    <scope>NUCLEOTIDE SEQUENCE [LARGE SCALE GENOMIC DNA]</scope>
</reference>
<accession>A0ACB9ZX69</accession>
<name>A0ACB9ZX69_CATRO</name>
<evidence type="ECO:0000313" key="2">
    <source>
        <dbReference type="Proteomes" id="UP001060085"/>
    </source>
</evidence>
<dbReference type="Proteomes" id="UP001060085">
    <property type="component" value="Linkage Group LG07"/>
</dbReference>
<gene>
    <name evidence="1" type="ORF">M9H77_29630</name>
</gene>
<comment type="caution">
    <text evidence="1">The sequence shown here is derived from an EMBL/GenBank/DDBJ whole genome shotgun (WGS) entry which is preliminary data.</text>
</comment>
<keyword evidence="2" id="KW-1185">Reference proteome</keyword>
<organism evidence="1 2">
    <name type="scientific">Catharanthus roseus</name>
    <name type="common">Madagascar periwinkle</name>
    <name type="synonym">Vinca rosea</name>
    <dbReference type="NCBI Taxonomy" id="4058"/>
    <lineage>
        <taxon>Eukaryota</taxon>
        <taxon>Viridiplantae</taxon>
        <taxon>Streptophyta</taxon>
        <taxon>Embryophyta</taxon>
        <taxon>Tracheophyta</taxon>
        <taxon>Spermatophyta</taxon>
        <taxon>Magnoliopsida</taxon>
        <taxon>eudicotyledons</taxon>
        <taxon>Gunneridae</taxon>
        <taxon>Pentapetalae</taxon>
        <taxon>asterids</taxon>
        <taxon>lamiids</taxon>
        <taxon>Gentianales</taxon>
        <taxon>Apocynaceae</taxon>
        <taxon>Rauvolfioideae</taxon>
        <taxon>Vinceae</taxon>
        <taxon>Catharanthinae</taxon>
        <taxon>Catharanthus</taxon>
    </lineage>
</organism>